<evidence type="ECO:0000256" key="1">
    <source>
        <dbReference type="SAM" id="MobiDB-lite"/>
    </source>
</evidence>
<evidence type="ECO:0000313" key="2">
    <source>
        <dbReference type="Proteomes" id="UP000694864"/>
    </source>
</evidence>
<feature type="compositionally biased region" description="Basic and acidic residues" evidence="1">
    <location>
        <begin position="47"/>
        <end position="56"/>
    </location>
</feature>
<dbReference type="RefSeq" id="XP_019100078.1">
    <property type="nucleotide sequence ID" value="XM_019244533.1"/>
</dbReference>
<protein>
    <submittedName>
        <fullName evidence="3">Uncharacterized protein LOC109132653</fullName>
    </submittedName>
</protein>
<keyword evidence="2" id="KW-1185">Reference proteome</keyword>
<organism evidence="2 3">
    <name type="scientific">Camelina sativa</name>
    <name type="common">False flax</name>
    <name type="synonym">Myagrum sativum</name>
    <dbReference type="NCBI Taxonomy" id="90675"/>
    <lineage>
        <taxon>Eukaryota</taxon>
        <taxon>Viridiplantae</taxon>
        <taxon>Streptophyta</taxon>
        <taxon>Embryophyta</taxon>
        <taxon>Tracheophyta</taxon>
        <taxon>Spermatophyta</taxon>
        <taxon>Magnoliopsida</taxon>
        <taxon>eudicotyledons</taxon>
        <taxon>Gunneridae</taxon>
        <taxon>Pentapetalae</taxon>
        <taxon>rosids</taxon>
        <taxon>malvids</taxon>
        <taxon>Brassicales</taxon>
        <taxon>Brassicaceae</taxon>
        <taxon>Camelineae</taxon>
        <taxon>Camelina</taxon>
    </lineage>
</organism>
<reference evidence="2" key="1">
    <citation type="journal article" date="2014" name="Nat. Commun.">
        <title>The emerging biofuel crop Camelina sativa retains a highly undifferentiated hexaploid genome structure.</title>
        <authorList>
            <person name="Kagale S."/>
            <person name="Koh C."/>
            <person name="Nixon J."/>
            <person name="Bollina V."/>
            <person name="Clarke W.E."/>
            <person name="Tuteja R."/>
            <person name="Spillane C."/>
            <person name="Robinson S.J."/>
            <person name="Links M.G."/>
            <person name="Clarke C."/>
            <person name="Higgins E.E."/>
            <person name="Huebert T."/>
            <person name="Sharpe A.G."/>
            <person name="Parkin I.A."/>
        </authorList>
    </citation>
    <scope>NUCLEOTIDE SEQUENCE [LARGE SCALE GENOMIC DNA]</scope>
    <source>
        <strain evidence="2">cv. DH55</strain>
    </source>
</reference>
<proteinExistence type="predicted"/>
<accession>A0ABM1RM40</accession>
<name>A0ABM1RM40_CAMSA</name>
<feature type="region of interest" description="Disordered" evidence="1">
    <location>
        <begin position="41"/>
        <end position="64"/>
    </location>
</feature>
<dbReference type="Proteomes" id="UP000694864">
    <property type="component" value="Chromosome 4"/>
</dbReference>
<gene>
    <name evidence="3" type="primary">LOC109132653</name>
</gene>
<reference evidence="3" key="2">
    <citation type="submission" date="2025-08" db="UniProtKB">
        <authorList>
            <consortium name="RefSeq"/>
        </authorList>
    </citation>
    <scope>IDENTIFICATION</scope>
    <source>
        <tissue evidence="3">Leaf</tissue>
    </source>
</reference>
<evidence type="ECO:0000313" key="3">
    <source>
        <dbReference type="RefSeq" id="XP_019100078.1"/>
    </source>
</evidence>
<dbReference type="GeneID" id="109132653"/>
<sequence length="110" mass="12477">MKQTAFDSGEDRSVETLIFGEDSRTSIALVELKQVTVKATRKQHFNQPKENKEHMGRYSYSQPSSSECNGYLVDEESSHRLYDNIFPEDSLKEIGKKAKTVCGMIISVNL</sequence>